<accession>A0ABV0BPE0</accession>
<reference evidence="1 2" key="1">
    <citation type="submission" date="2024-04" db="EMBL/GenBank/DDBJ databases">
        <title>WGS of bacteria from Torrens River.</title>
        <authorList>
            <person name="Wyrsch E.R."/>
            <person name="Drigo B."/>
        </authorList>
    </citation>
    <scope>NUCLEOTIDE SEQUENCE [LARGE SCALE GENOMIC DNA]</scope>
    <source>
        <strain evidence="1 2">TWI391</strain>
    </source>
</reference>
<dbReference type="RefSeq" id="WP_346580830.1">
    <property type="nucleotide sequence ID" value="NZ_JBDJLH010000003.1"/>
</dbReference>
<proteinExistence type="predicted"/>
<protein>
    <recommendedName>
        <fullName evidence="3">BACON domain-containing protein</fullName>
    </recommendedName>
</protein>
<comment type="caution">
    <text evidence="1">The sequence shown here is derived from an EMBL/GenBank/DDBJ whole genome shotgun (WGS) entry which is preliminary data.</text>
</comment>
<dbReference type="EMBL" id="JBDJNQ010000002">
    <property type="protein sequence ID" value="MEN5376640.1"/>
    <property type="molecule type" value="Genomic_DNA"/>
</dbReference>
<sequence length="133" mass="15154">MKNFIFYLVILLVGFCTISCKKNRIDGDWDDNIKLSQKIVNFDSEASSIIITTKSTNWWLNDISINGKSMDITNIEVGAKNFVVNNLDFQIERKEGNKITISLTRNDSNSERILQIGLQNGNYFDGIKIVQSK</sequence>
<name>A0ABV0BPE0_9SPHI</name>
<evidence type="ECO:0000313" key="2">
    <source>
        <dbReference type="Proteomes" id="UP001409291"/>
    </source>
</evidence>
<dbReference type="Proteomes" id="UP001409291">
    <property type="component" value="Unassembled WGS sequence"/>
</dbReference>
<organism evidence="1 2">
    <name type="scientific">Sphingobacterium kitahiroshimense</name>
    <dbReference type="NCBI Taxonomy" id="470446"/>
    <lineage>
        <taxon>Bacteria</taxon>
        <taxon>Pseudomonadati</taxon>
        <taxon>Bacteroidota</taxon>
        <taxon>Sphingobacteriia</taxon>
        <taxon>Sphingobacteriales</taxon>
        <taxon>Sphingobacteriaceae</taxon>
        <taxon>Sphingobacterium</taxon>
    </lineage>
</organism>
<gene>
    <name evidence="1" type="ORF">ABE541_05135</name>
</gene>
<evidence type="ECO:0008006" key="3">
    <source>
        <dbReference type="Google" id="ProtNLM"/>
    </source>
</evidence>
<keyword evidence="2" id="KW-1185">Reference proteome</keyword>
<evidence type="ECO:0000313" key="1">
    <source>
        <dbReference type="EMBL" id="MEN5376640.1"/>
    </source>
</evidence>